<evidence type="ECO:0000256" key="1">
    <source>
        <dbReference type="SAM" id="Phobius"/>
    </source>
</evidence>
<organism evidence="2 3">
    <name type="scientific">Aspergillus bertholletiae</name>
    <dbReference type="NCBI Taxonomy" id="1226010"/>
    <lineage>
        <taxon>Eukaryota</taxon>
        <taxon>Fungi</taxon>
        <taxon>Dikarya</taxon>
        <taxon>Ascomycota</taxon>
        <taxon>Pezizomycotina</taxon>
        <taxon>Eurotiomycetes</taxon>
        <taxon>Eurotiomycetidae</taxon>
        <taxon>Eurotiales</taxon>
        <taxon>Aspergillaceae</taxon>
        <taxon>Aspergillus</taxon>
        <taxon>Aspergillus subgen. Circumdati</taxon>
    </lineage>
</organism>
<keyword evidence="1" id="KW-0472">Membrane</keyword>
<protein>
    <submittedName>
        <fullName evidence="2">Uncharacterized protein</fullName>
    </submittedName>
</protein>
<keyword evidence="1" id="KW-0812">Transmembrane</keyword>
<accession>A0A5N7BAU2</accession>
<feature type="transmembrane region" description="Helical" evidence="1">
    <location>
        <begin position="24"/>
        <end position="43"/>
    </location>
</feature>
<keyword evidence="3" id="KW-1185">Reference proteome</keyword>
<dbReference type="Proteomes" id="UP000326198">
    <property type="component" value="Unassembled WGS sequence"/>
</dbReference>
<evidence type="ECO:0000313" key="3">
    <source>
        <dbReference type="Proteomes" id="UP000326198"/>
    </source>
</evidence>
<name>A0A5N7BAU2_9EURO</name>
<sequence>MSGFFVLGLWCSVGEIDPLSAGRIYYSLYWRFCLVFLYIYVAYVECKISCHCHLWSPG</sequence>
<dbReference type="AlphaFoldDB" id="A0A5N7BAU2"/>
<proteinExistence type="predicted"/>
<dbReference type="EMBL" id="ML736203">
    <property type="protein sequence ID" value="KAE8378787.1"/>
    <property type="molecule type" value="Genomic_DNA"/>
</dbReference>
<evidence type="ECO:0000313" key="2">
    <source>
        <dbReference type="EMBL" id="KAE8378787.1"/>
    </source>
</evidence>
<reference evidence="2 3" key="1">
    <citation type="submission" date="2019-04" db="EMBL/GenBank/DDBJ databases">
        <title>Friends and foes A comparative genomics studyof 23 Aspergillus species from section Flavi.</title>
        <authorList>
            <consortium name="DOE Joint Genome Institute"/>
            <person name="Kjaerbolling I."/>
            <person name="Vesth T."/>
            <person name="Frisvad J.C."/>
            <person name="Nybo J.L."/>
            <person name="Theobald S."/>
            <person name="Kildgaard S."/>
            <person name="Isbrandt T."/>
            <person name="Kuo A."/>
            <person name="Sato A."/>
            <person name="Lyhne E.K."/>
            <person name="Kogle M.E."/>
            <person name="Wiebenga A."/>
            <person name="Kun R.S."/>
            <person name="Lubbers R.J."/>
            <person name="Makela M.R."/>
            <person name="Barry K."/>
            <person name="Chovatia M."/>
            <person name="Clum A."/>
            <person name="Daum C."/>
            <person name="Haridas S."/>
            <person name="He G."/>
            <person name="LaButti K."/>
            <person name="Lipzen A."/>
            <person name="Mondo S."/>
            <person name="Riley R."/>
            <person name="Salamov A."/>
            <person name="Simmons B.A."/>
            <person name="Magnuson J.K."/>
            <person name="Henrissat B."/>
            <person name="Mortensen U.H."/>
            <person name="Larsen T.O."/>
            <person name="Devries R.P."/>
            <person name="Grigoriev I.V."/>
            <person name="Machida M."/>
            <person name="Baker S.E."/>
            <person name="Andersen M.R."/>
        </authorList>
    </citation>
    <scope>NUCLEOTIDE SEQUENCE [LARGE SCALE GENOMIC DNA]</scope>
    <source>
        <strain evidence="2 3">IBT 29228</strain>
    </source>
</reference>
<gene>
    <name evidence="2" type="ORF">BDV26DRAFT_260891</name>
</gene>
<keyword evidence="1" id="KW-1133">Transmembrane helix</keyword>